<dbReference type="Gene3D" id="3.80.10.10">
    <property type="entry name" value="Ribonuclease Inhibitor"/>
    <property type="match status" value="4"/>
</dbReference>
<keyword evidence="4" id="KW-0433">Leucine-rich repeat</keyword>
<dbReference type="InterPro" id="IPR036291">
    <property type="entry name" value="NAD(P)-bd_dom_sf"/>
</dbReference>
<dbReference type="GO" id="GO:0016491">
    <property type="term" value="F:oxidoreductase activity"/>
    <property type="evidence" value="ECO:0007669"/>
    <property type="project" value="UniProtKB-KW"/>
</dbReference>
<sequence>PKRPLGRAIQGLRPVDPTQNLFRYGFRFWNLSGEISPSLKMLESLKHLDLSFNTFNGIPIPEFFGSLKNLQYLNLSYAGFSGRILPNLGNLSSLQFLDVSSNFISVDNLEWVTGIVSMEYLNMNGADLSMVGPDWIPKLNKLLFLTELHMSSCGLSGFIPSLTVVNFTSLSVVELDCNSFKSEIPNWLVNISSLETLSMSSCGLHGRIPLGFGELSRLKSIDLSLNENLTASCSQLFRAGWEKIEVISLASNKLHGKLPASFGNMTALTYFDLFHNNVEGGIPSSIGELCNLKFFRLSGNNLTGTLPEVLRMGICKSSSPLPSLQLLDLSVNRLVGKLPEWLGQLENLVELSLSGNSLYGPIPSTLGSLTNISALDLGYNKLNGTLPDSLGKLSELSVLDVSSNHLTGVVTETHFSQLSKLKILHLSSNSLTLNVSSNWIPPFLVRNLDLGSCHLGPSFPAWLRSQKEVEYLDFSNASISGSIPNWFWEISSNLSLLNISINQLGGQVPNPFNAALYADVDLSYNLFEGPIPFPIVDVALLDLSNNVFSGHIPKAIGETIPNMIFLSLSGNQLTGEIPASIGEILPLEVIDFSNNSLNGSIPPTIANCSFLRALDLRKNNLSGNIPSSLGQLSLLQTMHLSDNKLSGRLPQALQNLSSLETLDIGNNMLTESIPPWIGKGFEYLRILRLRSNAFFGELPIMLSNLSSLHVLDLAENQLNGSIPASFGDFKAMAQVENTNRHLFYGKYRGVYYEESLVVNLKGSLQIHTKILFLVISIDVSGNQLSGDIPEEITNLAGLIALDLSRNHISGHIPEGISKLKQLESLDLSSNKLTGPIPRSLSLLSFLGYLNLSNNDFTGRIPYTGQLTTFDAPSFAGNPGLCGAPFLVSCPDDDPDKGKTPKDDGDGNDFIDKWFCLSVGLGFASGVLLSENLGALLIFELSPFGYLNLSNNEFSGKDRIYAAHLTTFNESSYGLCGPPPVVSCPGDRDNERILEDDGGDNDFIDNKKERERERERERMSDTGATKVVSVTGTSGYIASWLVKLLLERGYTVKASVRDPHDKKKTEHLLALDGAKERLQLFKADLLEDGSFDSLVEGSEGVFHTASPFYHNVSDPQAELIDPALKGTLNVLRSCAKFPSIKRVVITSSMAAVAFNGKPLAPDVVVDESWFSDVAVCEKSKLWYMISKTLAEEAAWKFAKENGIDIVTINPGLVIGPLLQPTLNTSVEPVLKLVNGAERFPNTTYRWVDVRDVATAHILAFENASASGRYCLVGRVIHCSDTVNILRDLFPALKLPEECADDKPFTPTYQVSKERAQSLGVKFTPLEVTLKDTVERASGFIASWVVKFLLQRGYTVKATVRDPISSPVLFLYVTDDPKKTQHLLSLDGAKERLHLFKADLLEEGSFDAVVDGCEGVFHMASPVLMSVTDPQAELLDPAVKGTLNVLRSCAKFPSIKRVVLTSSIVSIVFTGKPLSADTVVDESWFSDPAFCEKAKLWYALSKTLAEEAAWKFVKENGIDLVAVNPGVAIGPLLQPTLNSSSELLLKLFDGTGKFPNATHRWVDVRDIANAHILAFENPSASGRYSIVGSVAHYSVAVKILRDLFPALNLPEKCADDQPFAPTYQISKERAETLGVVYTPLEVTLKDAVENREKMSGETKVVCVTGASGYVASWLVKLLLQRGYAVKATVRDPIRERQNKRM</sequence>
<keyword evidence="13" id="KW-0325">Glycoprotein</keyword>
<dbReference type="PANTHER" id="PTHR48063:SF16">
    <property type="entry name" value="LRR RECEPTOR-LIKE SERINE_THREONINE-PROTEIN KINASE GSO1"/>
    <property type="match status" value="1"/>
</dbReference>
<feature type="domain" description="NAD-dependent epimerase/dehydratase" evidence="18">
    <location>
        <begin position="1335"/>
        <end position="1580"/>
    </location>
</feature>
<evidence type="ECO:0000256" key="13">
    <source>
        <dbReference type="ARBA" id="ARBA00023180"/>
    </source>
</evidence>
<accession>A0A498KIX0</accession>
<dbReference type="Proteomes" id="UP000290289">
    <property type="component" value="Chromosome 2"/>
</dbReference>
<keyword evidence="9" id="KW-1133">Transmembrane helix</keyword>
<gene>
    <name evidence="20" type="ORF">DVH24_006610</name>
</gene>
<name>A0A498KIX0_MALDO</name>
<dbReference type="FunFam" id="3.80.10.10:FF:001347">
    <property type="entry name" value="LRR receptor-like serine/threonine-protein kinase GSO2"/>
    <property type="match status" value="1"/>
</dbReference>
<dbReference type="InterPro" id="IPR003591">
    <property type="entry name" value="Leu-rich_rpt_typical-subtyp"/>
</dbReference>
<dbReference type="FunFam" id="3.80.10.10:FF:000383">
    <property type="entry name" value="Leucine-rich repeat receptor protein kinase EMS1"/>
    <property type="match status" value="1"/>
</dbReference>
<dbReference type="InterPro" id="IPR001509">
    <property type="entry name" value="Epimerase_deHydtase"/>
</dbReference>
<dbReference type="InterPro" id="IPR032675">
    <property type="entry name" value="LRR_dom_sf"/>
</dbReference>
<dbReference type="SMART" id="SM00365">
    <property type="entry name" value="LRR_SD22"/>
    <property type="match status" value="6"/>
</dbReference>
<feature type="compositionally biased region" description="Basic and acidic residues" evidence="17">
    <location>
        <begin position="1003"/>
        <end position="1019"/>
    </location>
</feature>
<evidence type="ECO:0000256" key="7">
    <source>
        <dbReference type="ARBA" id="ARBA00022737"/>
    </source>
</evidence>
<keyword evidence="11" id="KW-0472">Membrane</keyword>
<dbReference type="FunFam" id="3.40.50.720:FF:000085">
    <property type="entry name" value="Dihydroflavonol reductase"/>
    <property type="match status" value="2"/>
</dbReference>
<keyword evidence="7" id="KW-0677">Repeat</keyword>
<dbReference type="SMART" id="SM00369">
    <property type="entry name" value="LRR_TYP"/>
    <property type="match status" value="12"/>
</dbReference>
<evidence type="ECO:0000256" key="14">
    <source>
        <dbReference type="ARBA" id="ARBA00023445"/>
    </source>
</evidence>
<dbReference type="STRING" id="3750.A0A498KIX0"/>
<dbReference type="FunFam" id="3.80.10.10:FF:000111">
    <property type="entry name" value="LRR receptor-like serine/threonine-protein kinase ERECTA"/>
    <property type="match status" value="1"/>
</dbReference>
<comment type="subcellular location">
    <subcellularLocation>
        <location evidence="1">Cell membrane</location>
        <topology evidence="1">Single-pass type I membrane protein</topology>
    </subcellularLocation>
</comment>
<dbReference type="CDD" id="cd08958">
    <property type="entry name" value="FR_SDR_e"/>
    <property type="match status" value="2"/>
</dbReference>
<protein>
    <recommendedName>
        <fullName evidence="15">Bifunctional dihydroflavonol 4-reductase/flavanone 4-reductase</fullName>
    </recommendedName>
    <alternativeName>
        <fullName evidence="16">Dihydroflavonol 4-reductase</fullName>
    </alternativeName>
</protein>
<dbReference type="GO" id="GO:0005886">
    <property type="term" value="C:plasma membrane"/>
    <property type="evidence" value="ECO:0007669"/>
    <property type="project" value="UniProtKB-SubCell"/>
</dbReference>
<reference evidence="20 21" key="1">
    <citation type="submission" date="2018-10" db="EMBL/GenBank/DDBJ databases">
        <title>A high-quality apple genome assembly.</title>
        <authorList>
            <person name="Hu J."/>
        </authorList>
    </citation>
    <scope>NUCLEOTIDE SEQUENCE [LARGE SCALE GENOMIC DNA]</scope>
    <source>
        <strain evidence="21">cv. HFTH1</strain>
        <tissue evidence="20">Young leaf</tissue>
    </source>
</reference>
<feature type="region of interest" description="Disordered" evidence="17">
    <location>
        <begin position="987"/>
        <end position="1021"/>
    </location>
</feature>
<evidence type="ECO:0000256" key="12">
    <source>
        <dbReference type="ARBA" id="ARBA00023170"/>
    </source>
</evidence>
<feature type="domain" description="NAD-dependent epimerase/dehydratase" evidence="18">
    <location>
        <begin position="1028"/>
        <end position="1264"/>
    </location>
</feature>
<keyword evidence="3" id="KW-1003">Cell membrane</keyword>
<organism evidence="20 21">
    <name type="scientific">Malus domestica</name>
    <name type="common">Apple</name>
    <name type="synonym">Pyrus malus</name>
    <dbReference type="NCBI Taxonomy" id="3750"/>
    <lineage>
        <taxon>Eukaryota</taxon>
        <taxon>Viridiplantae</taxon>
        <taxon>Streptophyta</taxon>
        <taxon>Embryophyta</taxon>
        <taxon>Tracheophyta</taxon>
        <taxon>Spermatophyta</taxon>
        <taxon>Magnoliopsida</taxon>
        <taxon>eudicotyledons</taxon>
        <taxon>Gunneridae</taxon>
        <taxon>Pentapetalae</taxon>
        <taxon>rosids</taxon>
        <taxon>fabids</taxon>
        <taxon>Rosales</taxon>
        <taxon>Rosaceae</taxon>
        <taxon>Amygdaloideae</taxon>
        <taxon>Maleae</taxon>
        <taxon>Malus</taxon>
    </lineage>
</organism>
<evidence type="ECO:0000256" key="4">
    <source>
        <dbReference type="ARBA" id="ARBA00022614"/>
    </source>
</evidence>
<comment type="caution">
    <text evidence="20">The sequence shown here is derived from an EMBL/GenBank/DDBJ whole genome shotgun (WGS) entry which is preliminary data.</text>
</comment>
<dbReference type="InterPro" id="IPR001611">
    <property type="entry name" value="Leu-rich_rpt"/>
</dbReference>
<dbReference type="Gene3D" id="3.40.50.720">
    <property type="entry name" value="NAD(P)-binding Rossmann-like Domain"/>
    <property type="match status" value="3"/>
</dbReference>
<keyword evidence="5" id="KW-0812">Transmembrane</keyword>
<dbReference type="Pfam" id="PF00560">
    <property type="entry name" value="LRR_1"/>
    <property type="match status" value="12"/>
</dbReference>
<evidence type="ECO:0000256" key="17">
    <source>
        <dbReference type="SAM" id="MobiDB-lite"/>
    </source>
</evidence>
<feature type="non-terminal residue" evidence="20">
    <location>
        <position position="1"/>
    </location>
</feature>
<dbReference type="PANTHER" id="PTHR48063">
    <property type="entry name" value="LRR RECEPTOR-LIKE KINASE"/>
    <property type="match status" value="1"/>
</dbReference>
<comment type="similarity">
    <text evidence="14">Belongs to the NAD(P)-dependent epimerase/dehydratase family. Dihydroflavonol-4-reductase subfamily.</text>
</comment>
<evidence type="ECO:0000256" key="2">
    <source>
        <dbReference type="ARBA" id="ARBA00009592"/>
    </source>
</evidence>
<keyword evidence="6" id="KW-0732">Signal</keyword>
<evidence type="ECO:0000256" key="15">
    <source>
        <dbReference type="ARBA" id="ARBA00073224"/>
    </source>
</evidence>
<dbReference type="PROSITE" id="PS51450">
    <property type="entry name" value="LRR"/>
    <property type="match status" value="1"/>
</dbReference>
<keyword evidence="12" id="KW-0675">Receptor</keyword>
<evidence type="ECO:0000256" key="1">
    <source>
        <dbReference type="ARBA" id="ARBA00004251"/>
    </source>
</evidence>
<evidence type="ECO:0000256" key="8">
    <source>
        <dbReference type="ARBA" id="ARBA00022857"/>
    </source>
</evidence>
<proteinExistence type="inferred from homology"/>
<dbReference type="FunFam" id="3.80.10.10:FF:000095">
    <property type="entry name" value="LRR receptor-like serine/threonine-protein kinase GSO1"/>
    <property type="match status" value="2"/>
</dbReference>
<evidence type="ECO:0000259" key="19">
    <source>
        <dbReference type="Pfam" id="PF23598"/>
    </source>
</evidence>
<dbReference type="PRINTS" id="PR00019">
    <property type="entry name" value="LEURICHRPT"/>
</dbReference>
<evidence type="ECO:0000256" key="5">
    <source>
        <dbReference type="ARBA" id="ARBA00022692"/>
    </source>
</evidence>
<comment type="similarity">
    <text evidence="2">Belongs to the RLP family.</text>
</comment>
<evidence type="ECO:0000256" key="11">
    <source>
        <dbReference type="ARBA" id="ARBA00023136"/>
    </source>
</evidence>
<dbReference type="Pfam" id="PF13855">
    <property type="entry name" value="LRR_8"/>
    <property type="match status" value="1"/>
</dbReference>
<evidence type="ECO:0000256" key="10">
    <source>
        <dbReference type="ARBA" id="ARBA00023002"/>
    </source>
</evidence>
<keyword evidence="21" id="KW-1185">Reference proteome</keyword>
<evidence type="ECO:0000313" key="20">
    <source>
        <dbReference type="EMBL" id="RXI05353.1"/>
    </source>
</evidence>
<dbReference type="SUPFAM" id="SSF51735">
    <property type="entry name" value="NAD(P)-binding Rossmann-fold domains"/>
    <property type="match status" value="3"/>
</dbReference>
<evidence type="ECO:0000259" key="18">
    <source>
        <dbReference type="Pfam" id="PF01370"/>
    </source>
</evidence>
<dbReference type="Pfam" id="PF01370">
    <property type="entry name" value="Epimerase"/>
    <property type="match status" value="2"/>
</dbReference>
<evidence type="ECO:0000256" key="16">
    <source>
        <dbReference type="ARBA" id="ARBA00076960"/>
    </source>
</evidence>
<evidence type="ECO:0000256" key="6">
    <source>
        <dbReference type="ARBA" id="ARBA00022729"/>
    </source>
</evidence>
<dbReference type="SUPFAM" id="SSF52047">
    <property type="entry name" value="RNI-like"/>
    <property type="match status" value="1"/>
</dbReference>
<dbReference type="SUPFAM" id="SSF52058">
    <property type="entry name" value="L domain-like"/>
    <property type="match status" value="3"/>
</dbReference>
<evidence type="ECO:0000256" key="3">
    <source>
        <dbReference type="ARBA" id="ARBA00022475"/>
    </source>
</evidence>
<dbReference type="EMBL" id="RDQH01000328">
    <property type="protein sequence ID" value="RXI05353.1"/>
    <property type="molecule type" value="Genomic_DNA"/>
</dbReference>
<keyword evidence="10" id="KW-0560">Oxidoreductase</keyword>
<keyword evidence="8" id="KW-0521">NADP</keyword>
<evidence type="ECO:0000313" key="21">
    <source>
        <dbReference type="Proteomes" id="UP000290289"/>
    </source>
</evidence>
<dbReference type="Pfam" id="PF23598">
    <property type="entry name" value="LRR_14"/>
    <property type="match status" value="1"/>
</dbReference>
<dbReference type="InterPro" id="IPR046956">
    <property type="entry name" value="RLP23-like"/>
</dbReference>
<feature type="domain" description="Disease resistance R13L4/SHOC-2-like LRR" evidence="19">
    <location>
        <begin position="286"/>
        <end position="468"/>
    </location>
</feature>
<evidence type="ECO:0000256" key="9">
    <source>
        <dbReference type="ARBA" id="ARBA00022989"/>
    </source>
</evidence>
<dbReference type="InterPro" id="IPR055414">
    <property type="entry name" value="LRR_R13L4/SHOC2-like"/>
</dbReference>